<protein>
    <recommendedName>
        <fullName evidence="2">histidine kinase</fullName>
        <ecNumber evidence="2">2.7.13.3</ecNumber>
    </recommendedName>
</protein>
<keyword evidence="5" id="KW-0175">Coiled coil</keyword>
<feature type="modified residue" description="4-aspartylphosphate" evidence="4">
    <location>
        <position position="56"/>
    </location>
</feature>
<dbReference type="SMART" id="SM00448">
    <property type="entry name" value="REC"/>
    <property type="match status" value="1"/>
</dbReference>
<dbReference type="EC" id="2.7.13.3" evidence="2"/>
<dbReference type="InterPro" id="IPR001789">
    <property type="entry name" value="Sig_transdc_resp-reg_receiver"/>
</dbReference>
<evidence type="ECO:0000256" key="1">
    <source>
        <dbReference type="ARBA" id="ARBA00000085"/>
    </source>
</evidence>
<feature type="coiled-coil region" evidence="5">
    <location>
        <begin position="123"/>
        <end position="150"/>
    </location>
</feature>
<feature type="domain" description="Histidine kinase" evidence="6">
    <location>
        <begin position="153"/>
        <end position="364"/>
    </location>
</feature>
<dbReference type="Pfam" id="PF00072">
    <property type="entry name" value="Response_reg"/>
    <property type="match status" value="1"/>
</dbReference>
<dbReference type="RefSeq" id="WP_132259654.1">
    <property type="nucleotide sequence ID" value="NZ_SLZQ01000010.1"/>
</dbReference>
<keyword evidence="9" id="KW-1185">Reference proteome</keyword>
<dbReference type="EMBL" id="SLZQ01000010">
    <property type="protein sequence ID" value="TCS35652.1"/>
    <property type="molecule type" value="Genomic_DNA"/>
</dbReference>
<keyword evidence="8" id="KW-0808">Transferase</keyword>
<dbReference type="InterPro" id="IPR005467">
    <property type="entry name" value="His_kinase_dom"/>
</dbReference>
<dbReference type="Gene3D" id="1.10.287.130">
    <property type="match status" value="1"/>
</dbReference>
<dbReference type="InterPro" id="IPR036890">
    <property type="entry name" value="HATPase_C_sf"/>
</dbReference>
<dbReference type="InterPro" id="IPR011006">
    <property type="entry name" value="CheY-like_superfamily"/>
</dbReference>
<sequence length="369" mass="39917">MPMDEINILVVDDVEQNLIATEAILAQPGIRILKASSGPEALEILLAHEIALALVDVQMPQMDGFELAELIRGSERTRAVPLIFLTAVSREAKSTFRGYEAGAVDFLHKPIDVAVLKSKVNVFVELHAKKKQLRQQLEELQQALRMNELFTAVLGHDLRTPLSTILGAADLIMLSEDPKARATAKLIKSSGKRMSKMVNQLLDVARIRSGGIQLHCKETDYVQLCRSIIAEFDASQESPRIEMTATGNVAGMADPDRLGQVLSNLIGNALQHGDGDQPVRVGIDGSQSGRIIVEVGNGGTIPAALRERIFEPYHSAQTSGKNTEGLGLGLYIVKQFVEAHGGSVELRSSEGDGTVFSVSMPRRHASCAA</sequence>
<evidence type="ECO:0000256" key="4">
    <source>
        <dbReference type="PROSITE-ProRule" id="PRU00169"/>
    </source>
</evidence>
<name>A0A4R3HRP9_PAULE</name>
<evidence type="ECO:0000259" key="7">
    <source>
        <dbReference type="PROSITE" id="PS50110"/>
    </source>
</evidence>
<dbReference type="PANTHER" id="PTHR43547:SF2">
    <property type="entry name" value="HYBRID SIGNAL TRANSDUCTION HISTIDINE KINASE C"/>
    <property type="match status" value="1"/>
</dbReference>
<proteinExistence type="predicted"/>
<dbReference type="SUPFAM" id="SSF55874">
    <property type="entry name" value="ATPase domain of HSP90 chaperone/DNA topoisomerase II/histidine kinase"/>
    <property type="match status" value="1"/>
</dbReference>
<keyword evidence="8" id="KW-0418">Kinase</keyword>
<dbReference type="InterPro" id="IPR003661">
    <property type="entry name" value="HisK_dim/P_dom"/>
</dbReference>
<dbReference type="SUPFAM" id="SSF47384">
    <property type="entry name" value="Homodimeric domain of signal transducing histidine kinase"/>
    <property type="match status" value="1"/>
</dbReference>
<evidence type="ECO:0000256" key="5">
    <source>
        <dbReference type="SAM" id="Coils"/>
    </source>
</evidence>
<dbReference type="OrthoDB" id="9812260at2"/>
<dbReference type="CDD" id="cd00075">
    <property type="entry name" value="HATPase"/>
    <property type="match status" value="1"/>
</dbReference>
<dbReference type="AlphaFoldDB" id="A0A4R3HRP9"/>
<dbReference type="InterPro" id="IPR003594">
    <property type="entry name" value="HATPase_dom"/>
</dbReference>
<evidence type="ECO:0000313" key="8">
    <source>
        <dbReference type="EMBL" id="TCS35652.1"/>
    </source>
</evidence>
<feature type="domain" description="Response regulatory" evidence="7">
    <location>
        <begin position="7"/>
        <end position="124"/>
    </location>
</feature>
<evidence type="ECO:0000256" key="2">
    <source>
        <dbReference type="ARBA" id="ARBA00012438"/>
    </source>
</evidence>
<gene>
    <name evidence="8" type="ORF">EDC30_110121</name>
</gene>
<dbReference type="InterPro" id="IPR036097">
    <property type="entry name" value="HisK_dim/P_sf"/>
</dbReference>
<dbReference type="PROSITE" id="PS50109">
    <property type="entry name" value="HIS_KIN"/>
    <property type="match status" value="1"/>
</dbReference>
<keyword evidence="3 4" id="KW-0597">Phosphoprotein</keyword>
<evidence type="ECO:0000313" key="9">
    <source>
        <dbReference type="Proteomes" id="UP000295382"/>
    </source>
</evidence>
<dbReference type="PANTHER" id="PTHR43547">
    <property type="entry name" value="TWO-COMPONENT HISTIDINE KINASE"/>
    <property type="match status" value="1"/>
</dbReference>
<dbReference type="GO" id="GO:0000155">
    <property type="term" value="F:phosphorelay sensor kinase activity"/>
    <property type="evidence" value="ECO:0007669"/>
    <property type="project" value="InterPro"/>
</dbReference>
<comment type="caution">
    <text evidence="8">The sequence shown here is derived from an EMBL/GenBank/DDBJ whole genome shotgun (WGS) entry which is preliminary data.</text>
</comment>
<dbReference type="Gene3D" id="3.30.565.10">
    <property type="entry name" value="Histidine kinase-like ATPase, C-terminal domain"/>
    <property type="match status" value="1"/>
</dbReference>
<accession>A0A4R3HRP9</accession>
<dbReference type="InterPro" id="IPR004358">
    <property type="entry name" value="Sig_transdc_His_kin-like_C"/>
</dbReference>
<dbReference type="SMART" id="SM00388">
    <property type="entry name" value="HisKA"/>
    <property type="match status" value="1"/>
</dbReference>
<evidence type="ECO:0000256" key="3">
    <source>
        <dbReference type="ARBA" id="ARBA00022553"/>
    </source>
</evidence>
<dbReference type="SMART" id="SM00387">
    <property type="entry name" value="HATPase_c"/>
    <property type="match status" value="1"/>
</dbReference>
<dbReference type="Pfam" id="PF00512">
    <property type="entry name" value="HisKA"/>
    <property type="match status" value="1"/>
</dbReference>
<organism evidence="8 9">
    <name type="scientific">Paucimonas lemoignei</name>
    <name type="common">Pseudomonas lemoignei</name>
    <dbReference type="NCBI Taxonomy" id="29443"/>
    <lineage>
        <taxon>Bacteria</taxon>
        <taxon>Pseudomonadati</taxon>
        <taxon>Pseudomonadota</taxon>
        <taxon>Betaproteobacteria</taxon>
        <taxon>Burkholderiales</taxon>
        <taxon>Burkholderiaceae</taxon>
        <taxon>Paucimonas</taxon>
    </lineage>
</organism>
<dbReference type="Pfam" id="PF02518">
    <property type="entry name" value="HATPase_c"/>
    <property type="match status" value="1"/>
</dbReference>
<comment type="catalytic activity">
    <reaction evidence="1">
        <text>ATP + protein L-histidine = ADP + protein N-phospho-L-histidine.</text>
        <dbReference type="EC" id="2.7.13.3"/>
    </reaction>
</comment>
<dbReference type="CDD" id="cd00082">
    <property type="entry name" value="HisKA"/>
    <property type="match status" value="1"/>
</dbReference>
<dbReference type="Proteomes" id="UP000295382">
    <property type="component" value="Unassembled WGS sequence"/>
</dbReference>
<dbReference type="PRINTS" id="PR00344">
    <property type="entry name" value="BCTRLSENSOR"/>
</dbReference>
<evidence type="ECO:0000259" key="6">
    <source>
        <dbReference type="PROSITE" id="PS50109"/>
    </source>
</evidence>
<dbReference type="Gene3D" id="3.40.50.2300">
    <property type="match status" value="1"/>
</dbReference>
<dbReference type="SUPFAM" id="SSF52172">
    <property type="entry name" value="CheY-like"/>
    <property type="match status" value="1"/>
</dbReference>
<reference evidence="8 9" key="1">
    <citation type="submission" date="2019-03" db="EMBL/GenBank/DDBJ databases">
        <title>Genomic Encyclopedia of Type Strains, Phase IV (KMG-IV): sequencing the most valuable type-strain genomes for metagenomic binning, comparative biology and taxonomic classification.</title>
        <authorList>
            <person name="Goeker M."/>
        </authorList>
    </citation>
    <scope>NUCLEOTIDE SEQUENCE [LARGE SCALE GENOMIC DNA]</scope>
    <source>
        <strain evidence="8 9">DSM 7445</strain>
    </source>
</reference>
<dbReference type="PROSITE" id="PS50110">
    <property type="entry name" value="RESPONSE_REGULATORY"/>
    <property type="match status" value="1"/>
</dbReference>